<dbReference type="RefSeq" id="XP_067547225.1">
    <property type="nucleotide sequence ID" value="XM_067693510.1"/>
</dbReference>
<evidence type="ECO:0000313" key="2">
    <source>
        <dbReference type="EMBL" id="KAG5418109.1"/>
    </source>
</evidence>
<name>A0A8H7ZDA2_9ASCO</name>
<reference evidence="2 3" key="1">
    <citation type="submission" date="2020-12" db="EMBL/GenBank/DDBJ databases">
        <title>Effect of drift, selection, and recombination on the evolution of hybrid genomes in Candida yeast pathogens.</title>
        <authorList>
            <person name="Mixao V."/>
            <person name="Ksiezopolska E."/>
            <person name="Saus E."/>
            <person name="Boekhout T."/>
            <person name="Gacser A."/>
            <person name="Gabaldon T."/>
        </authorList>
    </citation>
    <scope>NUCLEOTIDE SEQUENCE [LARGE SCALE GENOMIC DNA]</scope>
    <source>
        <strain evidence="2 3">BP57</strain>
    </source>
</reference>
<comment type="caution">
    <text evidence="2">The sequence shown here is derived from an EMBL/GenBank/DDBJ whole genome shotgun (WGS) entry which is preliminary data.</text>
</comment>
<feature type="compositionally biased region" description="Acidic residues" evidence="1">
    <location>
        <begin position="432"/>
        <end position="464"/>
    </location>
</feature>
<evidence type="ECO:0000256" key="1">
    <source>
        <dbReference type="SAM" id="MobiDB-lite"/>
    </source>
</evidence>
<evidence type="ECO:0000313" key="3">
    <source>
        <dbReference type="Proteomes" id="UP000669133"/>
    </source>
</evidence>
<dbReference type="AlphaFoldDB" id="A0A8H7ZDA2"/>
<sequence>MSSNQQPGSRNRLLELNRDQIQIHRIDGNTFPERIIIEQLQPPRFNNSRMTTDISYKLGLHDTVPIKLRTSTEQRKFTHSVKLENSDGTYTRTEEGTRDPDFGFNDVKSKFAGYRGSEDFEKRSFHLHYDLRDGMFEQFTLFFDHVINFEAPVIFKGTLELNVVINNSRLNMKNHQELYNELVDRFRIFFRNIFFIPLVSKSSENLKFACRDTLAIDSHYQVENVIEKYVIDIEIQIGRSHIEVSTVLQVMDTLLKRWLQMQDLKLPFIFNRRIRQRFKGLAEKSATLKYVQSVGDAPCMQNRLISRGSHSSLEEEVDDDDYYIGNLGLMPALRGIRMPRYDHAAYQTDDDFLEEIDRDYEVHAPRIQRVLERPVGSALFGLRGHIPPYDWTNNTQLRDDNQQANEGNRRMTLRVPPYQDPPGRENDHLFEEKEEEDEEDYPMYSESDNDADASDTSSEPDTDLDFGKFRIHEHEGVQYLSTRGSGETYHSMIDVVDRLRAHVLSTCNGGVYYSNDLSLLHQEVNNYAINNLDTKKKYGDWIKKSRNRFVSVLGQNMERREDEEEEGEEEAE</sequence>
<accession>A0A8H7ZDA2</accession>
<proteinExistence type="predicted"/>
<gene>
    <name evidence="2" type="ORF">I9W82_004438</name>
</gene>
<feature type="region of interest" description="Disordered" evidence="1">
    <location>
        <begin position="390"/>
        <end position="465"/>
    </location>
</feature>
<feature type="compositionally biased region" description="Polar residues" evidence="1">
    <location>
        <begin position="391"/>
        <end position="406"/>
    </location>
</feature>
<dbReference type="Proteomes" id="UP000669133">
    <property type="component" value="Unassembled WGS sequence"/>
</dbReference>
<feature type="compositionally biased region" description="Basic and acidic residues" evidence="1">
    <location>
        <begin position="422"/>
        <end position="431"/>
    </location>
</feature>
<protein>
    <submittedName>
        <fullName evidence="2">Uncharacterized protein</fullName>
    </submittedName>
</protein>
<dbReference type="GeneID" id="93653067"/>
<dbReference type="EMBL" id="JAEOAQ010000006">
    <property type="protein sequence ID" value="KAG5418109.1"/>
    <property type="molecule type" value="Genomic_DNA"/>
</dbReference>
<keyword evidence="3" id="KW-1185">Reference proteome</keyword>
<organism evidence="2 3">
    <name type="scientific">Candida metapsilosis</name>
    <dbReference type="NCBI Taxonomy" id="273372"/>
    <lineage>
        <taxon>Eukaryota</taxon>
        <taxon>Fungi</taxon>
        <taxon>Dikarya</taxon>
        <taxon>Ascomycota</taxon>
        <taxon>Saccharomycotina</taxon>
        <taxon>Pichiomycetes</taxon>
        <taxon>Debaryomycetaceae</taxon>
        <taxon>Candida/Lodderomyces clade</taxon>
        <taxon>Candida</taxon>
    </lineage>
</organism>